<reference evidence="1 2" key="1">
    <citation type="journal article" date="2019" name="Emerg. Microbes Infect.">
        <title>Comprehensive subspecies identification of 175 nontuberculous mycobacteria species based on 7547 genomic profiles.</title>
        <authorList>
            <person name="Matsumoto Y."/>
            <person name="Kinjo T."/>
            <person name="Motooka D."/>
            <person name="Nabeya D."/>
            <person name="Jung N."/>
            <person name="Uechi K."/>
            <person name="Horii T."/>
            <person name="Iida T."/>
            <person name="Fujita J."/>
            <person name="Nakamura S."/>
        </authorList>
    </citation>
    <scope>NUCLEOTIDE SEQUENCE [LARGE SCALE GENOMIC DNA]</scope>
    <source>
        <strain evidence="1 2">JCM 13323</strain>
    </source>
</reference>
<proteinExistence type="predicted"/>
<keyword evidence="2" id="KW-1185">Reference proteome</keyword>
<organism evidence="1 2">
    <name type="scientific">Mycolicibacterium psychrotolerans</name>
    <dbReference type="NCBI Taxonomy" id="216929"/>
    <lineage>
        <taxon>Bacteria</taxon>
        <taxon>Bacillati</taxon>
        <taxon>Actinomycetota</taxon>
        <taxon>Actinomycetes</taxon>
        <taxon>Mycobacteriales</taxon>
        <taxon>Mycobacteriaceae</taxon>
        <taxon>Mycolicibacterium</taxon>
    </lineage>
</organism>
<sequence>MENQILMRSIAAGHEASRYVQRCRGAGGFAPLLPPSVPGGPAQCAMRRVVPLLWNAERHGGAVAADGKALVVVGDEIRFLQTMCE</sequence>
<gene>
    <name evidence="1" type="ORF">MPSYJ_07590</name>
</gene>
<dbReference type="EMBL" id="AP022574">
    <property type="protein sequence ID" value="BBX67298.1"/>
    <property type="molecule type" value="Genomic_DNA"/>
</dbReference>
<accession>A0A7I7M530</accession>
<dbReference type="Proteomes" id="UP000466514">
    <property type="component" value="Chromosome"/>
</dbReference>
<dbReference type="KEGG" id="mpsc:MPSYJ_07590"/>
<name>A0A7I7M530_9MYCO</name>
<evidence type="ECO:0000313" key="2">
    <source>
        <dbReference type="Proteomes" id="UP000466514"/>
    </source>
</evidence>
<protein>
    <submittedName>
        <fullName evidence="1">Uncharacterized protein</fullName>
    </submittedName>
</protein>
<evidence type="ECO:0000313" key="1">
    <source>
        <dbReference type="EMBL" id="BBX67298.1"/>
    </source>
</evidence>
<dbReference type="AlphaFoldDB" id="A0A7I7M530"/>